<evidence type="ECO:0000313" key="7">
    <source>
        <dbReference type="Proteomes" id="UP000244892"/>
    </source>
</evidence>
<dbReference type="FunFam" id="1.10.10.10:FF:000001">
    <property type="entry name" value="LysR family transcriptional regulator"/>
    <property type="match status" value="1"/>
</dbReference>
<dbReference type="GO" id="GO:0000976">
    <property type="term" value="F:transcription cis-regulatory region binding"/>
    <property type="evidence" value="ECO:0007669"/>
    <property type="project" value="TreeGrafter"/>
</dbReference>
<dbReference type="AlphaFoldDB" id="A0A2U8FX16"/>
<dbReference type="Proteomes" id="UP000244892">
    <property type="component" value="Plasmid pTB101"/>
</dbReference>
<dbReference type="InterPro" id="IPR005119">
    <property type="entry name" value="LysR_subst-bd"/>
</dbReference>
<comment type="similarity">
    <text evidence="1">Belongs to the LysR transcriptional regulatory family.</text>
</comment>
<protein>
    <submittedName>
        <fullName evidence="6">LysR family transcriptional regulator</fullName>
    </submittedName>
</protein>
<dbReference type="EMBL" id="CP029211">
    <property type="protein sequence ID" value="AWI55602.1"/>
    <property type="molecule type" value="Genomic_DNA"/>
</dbReference>
<dbReference type="InterPro" id="IPR036390">
    <property type="entry name" value="WH_DNA-bd_sf"/>
</dbReference>
<keyword evidence="3" id="KW-0238">DNA-binding</keyword>
<accession>A0A2U8FX16</accession>
<name>A0A2U8FX16_9BURK</name>
<dbReference type="InterPro" id="IPR000847">
    <property type="entry name" value="LysR_HTH_N"/>
</dbReference>
<evidence type="ECO:0000256" key="2">
    <source>
        <dbReference type="ARBA" id="ARBA00023015"/>
    </source>
</evidence>
<evidence type="ECO:0000256" key="3">
    <source>
        <dbReference type="ARBA" id="ARBA00023125"/>
    </source>
</evidence>
<dbReference type="Gene3D" id="1.10.10.10">
    <property type="entry name" value="Winged helix-like DNA-binding domain superfamily/Winged helix DNA-binding domain"/>
    <property type="match status" value="1"/>
</dbReference>
<dbReference type="CDD" id="cd05466">
    <property type="entry name" value="PBP2_LTTR_substrate"/>
    <property type="match status" value="1"/>
</dbReference>
<dbReference type="OrthoDB" id="6113677at2"/>
<geneLocation type="plasmid" evidence="7">
    <name>ptb101</name>
</geneLocation>
<evidence type="ECO:0000256" key="1">
    <source>
        <dbReference type="ARBA" id="ARBA00009437"/>
    </source>
</evidence>
<dbReference type="PANTHER" id="PTHR30126">
    <property type="entry name" value="HTH-TYPE TRANSCRIPTIONAL REGULATOR"/>
    <property type="match status" value="1"/>
</dbReference>
<organism evidence="6 7">
    <name type="scientific">Aquabacterium olei</name>
    <dbReference type="NCBI Taxonomy" id="1296669"/>
    <lineage>
        <taxon>Bacteria</taxon>
        <taxon>Pseudomonadati</taxon>
        <taxon>Pseudomonadota</taxon>
        <taxon>Betaproteobacteria</taxon>
        <taxon>Burkholderiales</taxon>
        <taxon>Aquabacterium</taxon>
    </lineage>
</organism>
<dbReference type="PANTHER" id="PTHR30126:SF40">
    <property type="entry name" value="HTH-TYPE TRANSCRIPTIONAL REGULATOR GLTR"/>
    <property type="match status" value="1"/>
</dbReference>
<evidence type="ECO:0000259" key="5">
    <source>
        <dbReference type="PROSITE" id="PS50931"/>
    </source>
</evidence>
<dbReference type="GO" id="GO:0003700">
    <property type="term" value="F:DNA-binding transcription factor activity"/>
    <property type="evidence" value="ECO:0007669"/>
    <property type="project" value="InterPro"/>
</dbReference>
<dbReference type="KEGG" id="aon:DEH84_18665"/>
<evidence type="ECO:0000313" key="6">
    <source>
        <dbReference type="EMBL" id="AWI55602.1"/>
    </source>
</evidence>
<dbReference type="PRINTS" id="PR00039">
    <property type="entry name" value="HTHLYSR"/>
</dbReference>
<dbReference type="PROSITE" id="PS50931">
    <property type="entry name" value="HTH_LYSR"/>
    <property type="match status" value="1"/>
</dbReference>
<dbReference type="SUPFAM" id="SSF46785">
    <property type="entry name" value="Winged helix' DNA-binding domain"/>
    <property type="match status" value="1"/>
</dbReference>
<sequence>MALPRTPPTQRRNTGVPDLRALETFVAVCDASSMVLAAERLGLSQSAVSQSIKSLEEDLGLQLMDREVRPARPTLAGRLLHEASAQLLSHARLAMDKVRASARQEMEQIRLGCVDSFAATVGPQLIKAMAGKARQIRMWSGLTPGLADQMQGRELDMVICTESALADPRVSQRLLFSESWVAVYPKHHSLPVLASLRGLSAAAGKLPLIRYSQRSVTGQQIERFLRHVGVDAPRCYEFDATDPLLSLVASGLGWALSTPLCLWQSRQYLDAVNVVPLPASRLGQRHFFLLSREGEWAGLDDEVVRVTRDVIRLDTAPAIRKAIPALAPAALSCPEEDFT</sequence>
<evidence type="ECO:0000256" key="4">
    <source>
        <dbReference type="ARBA" id="ARBA00023163"/>
    </source>
</evidence>
<keyword evidence="2" id="KW-0805">Transcription regulation</keyword>
<dbReference type="Gene3D" id="3.40.190.290">
    <property type="match status" value="1"/>
</dbReference>
<dbReference type="Pfam" id="PF03466">
    <property type="entry name" value="LysR_substrate"/>
    <property type="match status" value="1"/>
</dbReference>
<proteinExistence type="inferred from homology"/>
<reference evidence="6 7" key="1">
    <citation type="submission" date="2018-05" db="EMBL/GenBank/DDBJ databases">
        <title>complete genome sequence of Aquabacterium olei NBRC 110486.</title>
        <authorList>
            <person name="Tang B."/>
            <person name="Chang J."/>
            <person name="Zhang L."/>
            <person name="Yang H."/>
        </authorList>
    </citation>
    <scope>NUCLEOTIDE SEQUENCE [LARGE SCALE GENOMIC DNA]</scope>
    <source>
        <strain evidence="6 7">NBRC 110486</strain>
        <plasmid evidence="7">Plasmid ptb101</plasmid>
    </source>
</reference>
<dbReference type="SUPFAM" id="SSF53850">
    <property type="entry name" value="Periplasmic binding protein-like II"/>
    <property type="match status" value="1"/>
</dbReference>
<keyword evidence="4" id="KW-0804">Transcription</keyword>
<dbReference type="RefSeq" id="WP_109038712.1">
    <property type="nucleotide sequence ID" value="NZ_CP029211.1"/>
</dbReference>
<keyword evidence="6" id="KW-0614">Plasmid</keyword>
<gene>
    <name evidence="6" type="ORF">DEH84_18665</name>
</gene>
<feature type="domain" description="HTH lysR-type" evidence="5">
    <location>
        <begin position="17"/>
        <end position="74"/>
    </location>
</feature>
<dbReference type="InterPro" id="IPR036388">
    <property type="entry name" value="WH-like_DNA-bd_sf"/>
</dbReference>
<dbReference type="Pfam" id="PF00126">
    <property type="entry name" value="HTH_1"/>
    <property type="match status" value="1"/>
</dbReference>
<keyword evidence="7" id="KW-1185">Reference proteome</keyword>